<sequence length="606" mass="65498">MTDEKPSEQLLSRRGALTALAGAGVVATSAQLAMSRTAAAAPATAQPADVVFVNGRITTLDPRKPVATGLAVRAGRILATGTNYEIRRFAGPNTKVIDLRGRRVIPGLNDSHTHLIREGLTYTAELSLAGVTSVADALRLIKFQADRTPAPQWIRVIGGFTKWQFREKRLPTLAELNAAVPDKPLIVLHLYDRALLNQTAVRLLGFTKDTQAPPNSQIEVDAAGNPTGLLIAKPDPLLLNSTLARLPALDPASQATSTRLYMRHLNARGVTSITDAAGGGTLYPESYSVINQLHAQGQLTVRIGYHLFPRTRGGELNDYKQFVASTKVGGDDFLKLSGAGEVVLFTSVDFEDFEEPRPTLPSSMDAQLRDILALFAENEWPFRLHATYDESVNRLLNGIEQVYGPSGPKAPFILDHAETVTAATIDRIAKLGGTVAIQDRMAFQGETFQQRYGTRAATHTPPVRRLLRSGVPVGLGTDATRVASDNVWIALYWITTGHTVGGTRLYRSDNTLDRTEALRLLTQGSASLSREDDRKGTLRPGALADLAVLTEDYFTVPDSRIPGIESVLTMVDGKIVHAAAEFSTLNPPLPTIVPAYSPLLTGANRL</sequence>
<reference evidence="2 3" key="1">
    <citation type="submission" date="2017-04" db="EMBL/GenBank/DDBJ databases">
        <authorList>
            <person name="Afonso C.L."/>
            <person name="Miller P.J."/>
            <person name="Scott M.A."/>
            <person name="Spackman E."/>
            <person name="Goraichik I."/>
            <person name="Dimitrov K.M."/>
            <person name="Suarez D.L."/>
            <person name="Swayne D.E."/>
        </authorList>
    </citation>
    <scope>NUCLEOTIDE SEQUENCE [LARGE SCALE GENOMIC DNA]</scope>
    <source>
        <strain evidence="2 3">DSM 43828</strain>
    </source>
</reference>
<keyword evidence="3" id="KW-1185">Reference proteome</keyword>
<dbReference type="SUPFAM" id="SSF51556">
    <property type="entry name" value="Metallo-dependent hydrolases"/>
    <property type="match status" value="1"/>
</dbReference>
<evidence type="ECO:0000313" key="3">
    <source>
        <dbReference type="Proteomes" id="UP000192674"/>
    </source>
</evidence>
<dbReference type="GO" id="GO:0016810">
    <property type="term" value="F:hydrolase activity, acting on carbon-nitrogen (but not peptide) bonds"/>
    <property type="evidence" value="ECO:0007669"/>
    <property type="project" value="InterPro"/>
</dbReference>
<dbReference type="InterPro" id="IPR032466">
    <property type="entry name" value="Metal_Hydrolase"/>
</dbReference>
<proteinExistence type="predicted"/>
<dbReference type="InterPro" id="IPR033932">
    <property type="entry name" value="YtcJ-like"/>
</dbReference>
<dbReference type="RefSeq" id="WP_084431111.1">
    <property type="nucleotide sequence ID" value="NZ_FWXV01000007.1"/>
</dbReference>
<name>A0A1Y5Y1J7_KIBAR</name>
<dbReference type="Gene3D" id="3.20.20.140">
    <property type="entry name" value="Metal-dependent hydrolases"/>
    <property type="match status" value="1"/>
</dbReference>
<dbReference type="Proteomes" id="UP000192674">
    <property type="component" value="Unassembled WGS sequence"/>
</dbReference>
<dbReference type="InterPro" id="IPR011059">
    <property type="entry name" value="Metal-dep_hydrolase_composite"/>
</dbReference>
<dbReference type="CDD" id="cd01300">
    <property type="entry name" value="YtcJ_like"/>
    <property type="match status" value="1"/>
</dbReference>
<feature type="domain" description="Amidohydrolase 3" evidence="1">
    <location>
        <begin position="95"/>
        <end position="577"/>
    </location>
</feature>
<dbReference type="PROSITE" id="PS51318">
    <property type="entry name" value="TAT"/>
    <property type="match status" value="1"/>
</dbReference>
<dbReference type="Gene3D" id="2.30.40.10">
    <property type="entry name" value="Urease, subunit C, domain 1"/>
    <property type="match status" value="1"/>
</dbReference>
<dbReference type="OrthoDB" id="3173428at2"/>
<dbReference type="InterPro" id="IPR013108">
    <property type="entry name" value="Amidohydro_3"/>
</dbReference>
<gene>
    <name evidence="2" type="ORF">SAMN05661093_07282</name>
</gene>
<dbReference type="PANTHER" id="PTHR22642:SF21">
    <property type="entry name" value="PERIPLASMIC PROTEIN"/>
    <property type="match status" value="1"/>
</dbReference>
<evidence type="ECO:0000259" key="1">
    <source>
        <dbReference type="Pfam" id="PF07969"/>
    </source>
</evidence>
<dbReference type="EMBL" id="FWXV01000007">
    <property type="protein sequence ID" value="SMD22050.1"/>
    <property type="molecule type" value="Genomic_DNA"/>
</dbReference>
<dbReference type="InterPro" id="IPR006311">
    <property type="entry name" value="TAT_signal"/>
</dbReference>
<protein>
    <recommendedName>
        <fullName evidence="1">Amidohydrolase 3 domain-containing protein</fullName>
    </recommendedName>
</protein>
<dbReference type="SUPFAM" id="SSF51338">
    <property type="entry name" value="Composite domain of metallo-dependent hydrolases"/>
    <property type="match status" value="1"/>
</dbReference>
<dbReference type="Pfam" id="PF07969">
    <property type="entry name" value="Amidohydro_3"/>
    <property type="match status" value="1"/>
</dbReference>
<organism evidence="2 3">
    <name type="scientific">Kibdelosporangium aridum</name>
    <dbReference type="NCBI Taxonomy" id="2030"/>
    <lineage>
        <taxon>Bacteria</taxon>
        <taxon>Bacillati</taxon>
        <taxon>Actinomycetota</taxon>
        <taxon>Actinomycetes</taxon>
        <taxon>Pseudonocardiales</taxon>
        <taxon>Pseudonocardiaceae</taxon>
        <taxon>Kibdelosporangium</taxon>
    </lineage>
</organism>
<dbReference type="Gene3D" id="3.10.310.70">
    <property type="match status" value="1"/>
</dbReference>
<dbReference type="PANTHER" id="PTHR22642">
    <property type="entry name" value="IMIDAZOLONEPROPIONASE"/>
    <property type="match status" value="1"/>
</dbReference>
<accession>A0A1Y5Y1J7</accession>
<dbReference type="AlphaFoldDB" id="A0A1Y5Y1J7"/>
<evidence type="ECO:0000313" key="2">
    <source>
        <dbReference type="EMBL" id="SMD22050.1"/>
    </source>
</evidence>